<reference evidence="3 4" key="1">
    <citation type="journal article" date="2016" name="Proc. Natl. Acad. Sci. U.S.A.">
        <title>Comparative genomics of biotechnologically important yeasts.</title>
        <authorList>
            <person name="Riley R."/>
            <person name="Haridas S."/>
            <person name="Wolfe K.H."/>
            <person name="Lopes M.R."/>
            <person name="Hittinger C.T."/>
            <person name="Goeker M."/>
            <person name="Salamov A.A."/>
            <person name="Wisecaver J.H."/>
            <person name="Long T.M."/>
            <person name="Calvey C.H."/>
            <person name="Aerts A.L."/>
            <person name="Barry K.W."/>
            <person name="Choi C."/>
            <person name="Clum A."/>
            <person name="Coughlan A.Y."/>
            <person name="Deshpande S."/>
            <person name="Douglass A.P."/>
            <person name="Hanson S.J."/>
            <person name="Klenk H.-P."/>
            <person name="LaButti K.M."/>
            <person name="Lapidus A."/>
            <person name="Lindquist E.A."/>
            <person name="Lipzen A.M."/>
            <person name="Meier-Kolthoff J.P."/>
            <person name="Ohm R.A."/>
            <person name="Otillar R.P."/>
            <person name="Pangilinan J.L."/>
            <person name="Peng Y."/>
            <person name="Rokas A."/>
            <person name="Rosa C.A."/>
            <person name="Scheuner C."/>
            <person name="Sibirny A.A."/>
            <person name="Slot J.C."/>
            <person name="Stielow J.B."/>
            <person name="Sun H."/>
            <person name="Kurtzman C.P."/>
            <person name="Blackwell M."/>
            <person name="Grigoriev I.V."/>
            <person name="Jeffries T.W."/>
        </authorList>
    </citation>
    <scope>NUCLEOTIDE SEQUENCE [LARGE SCALE GENOMIC DNA]</scope>
    <source>
        <strain evidence="3 4">NRRL Y-2026</strain>
    </source>
</reference>
<feature type="domain" description="Transcription regulator Rua1 C-terminal" evidence="2">
    <location>
        <begin position="379"/>
        <end position="481"/>
    </location>
</feature>
<feature type="compositionally biased region" description="Polar residues" evidence="1">
    <location>
        <begin position="162"/>
        <end position="174"/>
    </location>
</feature>
<feature type="compositionally biased region" description="Polar residues" evidence="1">
    <location>
        <begin position="1"/>
        <end position="13"/>
    </location>
</feature>
<protein>
    <recommendedName>
        <fullName evidence="2">Transcription regulator Rua1 C-terminal domain-containing protein</fullName>
    </recommendedName>
</protein>
<dbReference type="OrthoDB" id="3998204at2759"/>
<feature type="compositionally biased region" description="Basic and acidic residues" evidence="1">
    <location>
        <begin position="175"/>
        <end position="191"/>
    </location>
</feature>
<name>A0A1E3NF79_9ASCO</name>
<feature type="region of interest" description="Disordered" evidence="1">
    <location>
        <begin position="1"/>
        <end position="25"/>
    </location>
</feature>
<dbReference type="AlphaFoldDB" id="A0A1E3NF79"/>
<evidence type="ECO:0000313" key="4">
    <source>
        <dbReference type="Proteomes" id="UP000094455"/>
    </source>
</evidence>
<sequence>MMFKDTSNNTSSEYAPGETSVLSDLDHPEYLSHSVGDRYRAEKAEAFLWNVVENPVDLDPIISGEGMLASDDSEMQNWITSTSEASSVSPSSYFAVMNGTDMFESHLFGHFDPYDQETVNLPEHRATLTVDDMDFLEVTFDEAHEFIKSEEQQRLHLPTPPLSESSELRGSSQLEETHSKAKSLEVRPEAGEAKVEIKDEILVEEDEEEQRSEMIMPKKGKRTVVLYPNEILERARKYTNTVQEANRNTTKIKGRDIRLLQQSAAAGRVSIGSSVYTIVPESEWKINYMLYLIPNGYVSSVFLVSFLKSMVDDVWVYYDNINEQPHFALTNAKLPFRYCNQVANYYEPFIIREKRKDGRILTKEEKRARSDRRSRGKSKDDSLFHIEALCPYCPIKFDNVNKFDDYFYGRNDSDYLHHVTKHHGVYSDGSEHALPDLVLLDGRGRFYAHCEECEELVKIKDPTGEEIVGNRFLGYLRHCLKHRNRCKNGSGESRLRRRERVVENAARRNLLYEDGDKGELLVHSRIGAAT</sequence>
<evidence type="ECO:0000259" key="2">
    <source>
        <dbReference type="Pfam" id="PF14616"/>
    </source>
</evidence>
<dbReference type="Proteomes" id="UP000094455">
    <property type="component" value="Unassembled WGS sequence"/>
</dbReference>
<organism evidence="3 4">
    <name type="scientific">Pichia membranifaciens NRRL Y-2026</name>
    <dbReference type="NCBI Taxonomy" id="763406"/>
    <lineage>
        <taxon>Eukaryota</taxon>
        <taxon>Fungi</taxon>
        <taxon>Dikarya</taxon>
        <taxon>Ascomycota</taxon>
        <taxon>Saccharomycotina</taxon>
        <taxon>Pichiomycetes</taxon>
        <taxon>Pichiales</taxon>
        <taxon>Pichiaceae</taxon>
        <taxon>Pichia</taxon>
    </lineage>
</organism>
<dbReference type="EMBL" id="KV454006">
    <property type="protein sequence ID" value="ODQ44782.1"/>
    <property type="molecule type" value="Genomic_DNA"/>
</dbReference>
<dbReference type="InterPro" id="IPR028012">
    <property type="entry name" value="Rua1_C"/>
</dbReference>
<accession>A0A1E3NF79</accession>
<feature type="region of interest" description="Disordered" evidence="1">
    <location>
        <begin position="149"/>
        <end position="191"/>
    </location>
</feature>
<evidence type="ECO:0000313" key="3">
    <source>
        <dbReference type="EMBL" id="ODQ44782.1"/>
    </source>
</evidence>
<dbReference type="RefSeq" id="XP_019015895.1">
    <property type="nucleotide sequence ID" value="XM_019164780.1"/>
</dbReference>
<dbReference type="Pfam" id="PF14616">
    <property type="entry name" value="Rua1_C"/>
    <property type="match status" value="1"/>
</dbReference>
<evidence type="ECO:0000256" key="1">
    <source>
        <dbReference type="SAM" id="MobiDB-lite"/>
    </source>
</evidence>
<keyword evidence="4" id="KW-1185">Reference proteome</keyword>
<gene>
    <name evidence="3" type="ORF">PICMEDRAFT_74478</name>
</gene>
<dbReference type="GeneID" id="30181467"/>
<proteinExistence type="predicted"/>